<feature type="region of interest" description="Disordered" evidence="1">
    <location>
        <begin position="435"/>
        <end position="559"/>
    </location>
</feature>
<feature type="compositionally biased region" description="Acidic residues" evidence="1">
    <location>
        <begin position="515"/>
        <end position="524"/>
    </location>
</feature>
<evidence type="ECO:0000256" key="2">
    <source>
        <dbReference type="SAM" id="Phobius"/>
    </source>
</evidence>
<dbReference type="Pfam" id="PF23069">
    <property type="entry name" value="DUF7042"/>
    <property type="match status" value="1"/>
</dbReference>
<feature type="compositionally biased region" description="Basic and acidic residues" evidence="1">
    <location>
        <begin position="435"/>
        <end position="446"/>
    </location>
</feature>
<evidence type="ECO:0000256" key="3">
    <source>
        <dbReference type="SAM" id="SignalP"/>
    </source>
</evidence>
<feature type="region of interest" description="Disordered" evidence="1">
    <location>
        <begin position="618"/>
        <end position="639"/>
    </location>
</feature>
<evidence type="ECO:0000256" key="1">
    <source>
        <dbReference type="SAM" id="MobiDB-lite"/>
    </source>
</evidence>
<keyword evidence="2" id="KW-1133">Transmembrane helix</keyword>
<name>A0A210PL98_MIZYE</name>
<keyword evidence="3" id="KW-0732">Signal</keyword>
<feature type="compositionally biased region" description="Basic residues" evidence="1">
    <location>
        <begin position="542"/>
        <end position="556"/>
    </location>
</feature>
<dbReference type="Proteomes" id="UP000242188">
    <property type="component" value="Unassembled WGS sequence"/>
</dbReference>
<keyword evidence="2" id="KW-0812">Transmembrane</keyword>
<accession>A0A210PL98</accession>
<gene>
    <name evidence="5" type="ORF">KP79_PYT12714</name>
</gene>
<dbReference type="OrthoDB" id="6150115at2759"/>
<keyword evidence="2" id="KW-0472">Membrane</keyword>
<feature type="compositionally biased region" description="Basic residues" evidence="1">
    <location>
        <begin position="447"/>
        <end position="474"/>
    </location>
</feature>
<proteinExistence type="predicted"/>
<feature type="domain" description="DUF7042" evidence="4">
    <location>
        <begin position="159"/>
        <end position="276"/>
    </location>
</feature>
<feature type="region of interest" description="Disordered" evidence="1">
    <location>
        <begin position="346"/>
        <end position="367"/>
    </location>
</feature>
<evidence type="ECO:0000313" key="6">
    <source>
        <dbReference type="Proteomes" id="UP000242188"/>
    </source>
</evidence>
<reference evidence="5 6" key="1">
    <citation type="journal article" date="2017" name="Nat. Ecol. Evol.">
        <title>Scallop genome provides insights into evolution of bilaterian karyotype and development.</title>
        <authorList>
            <person name="Wang S."/>
            <person name="Zhang J."/>
            <person name="Jiao W."/>
            <person name="Li J."/>
            <person name="Xun X."/>
            <person name="Sun Y."/>
            <person name="Guo X."/>
            <person name="Huan P."/>
            <person name="Dong B."/>
            <person name="Zhang L."/>
            <person name="Hu X."/>
            <person name="Sun X."/>
            <person name="Wang J."/>
            <person name="Zhao C."/>
            <person name="Wang Y."/>
            <person name="Wang D."/>
            <person name="Huang X."/>
            <person name="Wang R."/>
            <person name="Lv J."/>
            <person name="Li Y."/>
            <person name="Zhang Z."/>
            <person name="Liu B."/>
            <person name="Lu W."/>
            <person name="Hui Y."/>
            <person name="Liang J."/>
            <person name="Zhou Z."/>
            <person name="Hou R."/>
            <person name="Li X."/>
            <person name="Liu Y."/>
            <person name="Li H."/>
            <person name="Ning X."/>
            <person name="Lin Y."/>
            <person name="Zhao L."/>
            <person name="Xing Q."/>
            <person name="Dou J."/>
            <person name="Li Y."/>
            <person name="Mao J."/>
            <person name="Guo H."/>
            <person name="Dou H."/>
            <person name="Li T."/>
            <person name="Mu C."/>
            <person name="Jiang W."/>
            <person name="Fu Q."/>
            <person name="Fu X."/>
            <person name="Miao Y."/>
            <person name="Liu J."/>
            <person name="Yu Q."/>
            <person name="Li R."/>
            <person name="Liao H."/>
            <person name="Li X."/>
            <person name="Kong Y."/>
            <person name="Jiang Z."/>
            <person name="Chourrout D."/>
            <person name="Li R."/>
            <person name="Bao Z."/>
        </authorList>
    </citation>
    <scope>NUCLEOTIDE SEQUENCE [LARGE SCALE GENOMIC DNA]</scope>
    <source>
        <strain evidence="5 6">PY_sf001</strain>
    </source>
</reference>
<feature type="compositionally biased region" description="Basic and acidic residues" evidence="1">
    <location>
        <begin position="525"/>
        <end position="534"/>
    </location>
</feature>
<feature type="compositionally biased region" description="Acidic residues" evidence="1">
    <location>
        <begin position="479"/>
        <end position="500"/>
    </location>
</feature>
<comment type="caution">
    <text evidence="5">The sequence shown here is derived from an EMBL/GenBank/DDBJ whole genome shotgun (WGS) entry which is preliminary data.</text>
</comment>
<sequence length="662" mass="74529">MDTFAGLLTLCVLLGIISNIDGACTYPTNLHDGSFFTTSGDTLNFTSTTMAKLAVHTFGSFTFTCDLSSGTQYVSKSELFYRFGLPFEAFICMEMTEVSTNQYTFYQPTTELSDAGNMRIKIFLEGKTISSISEVCDVADTTNLTDVRMIKDGSIDTEKITCPTDLQGYYSYEYDSGSGNVCNNSTELDTCTDTTLMSFNLTLCTQIQAYSAGGQLNCLHYSTVGDYTNLVVYNRDTSVDQSTTYRLSCYVISTNSTTVYATQYPNGCYSGQTSTSVNSPGATVVFTQTATCPVITTTTTTEAPSDTSTASTGIIVGVIVLLLAILLIVLFAIWFWWKKKKEKEEEERRRKEQEDLEEGLSDGLPDESKYDIDRLMYTPDQLLTPSNIHPKVTGKILDRDNFEGFGDDEYIDEFGWQDMIDAKDFMTMRKRRDGKDEFEVGDAKDKASKKKVKDLMKSKKKKKKKGKKKKKKGKSNTYETDDEYEDIDDDAADDNAEEGEASNRRELTIYLNGTQDEEEDDDSPSDSRRKARFEETDDEKVKRKRKKKKRKRKKTSTVKVLAHATNYLVLKSKAGPKPPPKKPKLKKVKGWYEMGGEVKNNKLATINTIMGKTVTDSSTYSEFERVPAHRNGQATREKPYNQDVFDAVLNKKFNSWTHGWDT</sequence>
<dbReference type="AlphaFoldDB" id="A0A210PL98"/>
<evidence type="ECO:0000313" key="5">
    <source>
        <dbReference type="EMBL" id="OWF37261.1"/>
    </source>
</evidence>
<feature type="chain" id="PRO_5012194178" description="DUF7042 domain-containing protein" evidence="3">
    <location>
        <begin position="23"/>
        <end position="662"/>
    </location>
</feature>
<keyword evidence="6" id="KW-1185">Reference proteome</keyword>
<feature type="signal peptide" evidence="3">
    <location>
        <begin position="1"/>
        <end position="22"/>
    </location>
</feature>
<protein>
    <recommendedName>
        <fullName evidence="4">DUF7042 domain-containing protein</fullName>
    </recommendedName>
</protein>
<organism evidence="5 6">
    <name type="scientific">Mizuhopecten yessoensis</name>
    <name type="common">Japanese scallop</name>
    <name type="synonym">Patinopecten yessoensis</name>
    <dbReference type="NCBI Taxonomy" id="6573"/>
    <lineage>
        <taxon>Eukaryota</taxon>
        <taxon>Metazoa</taxon>
        <taxon>Spiralia</taxon>
        <taxon>Lophotrochozoa</taxon>
        <taxon>Mollusca</taxon>
        <taxon>Bivalvia</taxon>
        <taxon>Autobranchia</taxon>
        <taxon>Pteriomorphia</taxon>
        <taxon>Pectinida</taxon>
        <taxon>Pectinoidea</taxon>
        <taxon>Pectinidae</taxon>
        <taxon>Mizuhopecten</taxon>
    </lineage>
</organism>
<feature type="transmembrane region" description="Helical" evidence="2">
    <location>
        <begin position="314"/>
        <end position="337"/>
    </location>
</feature>
<evidence type="ECO:0000259" key="4">
    <source>
        <dbReference type="Pfam" id="PF23069"/>
    </source>
</evidence>
<dbReference type="EMBL" id="NEDP02005592">
    <property type="protein sequence ID" value="OWF37261.1"/>
    <property type="molecule type" value="Genomic_DNA"/>
</dbReference>
<dbReference type="InterPro" id="IPR055470">
    <property type="entry name" value="DUF7042"/>
</dbReference>